<keyword evidence="2" id="KW-1185">Reference proteome</keyword>
<sequence>MVGLLLTMAPAWCALNVVYPRIDERPPDDYGYKVLELALAKSGVPHALSMSKVKMNQERARLLLERGEISVLDAGVSADFEARYDPVYFPLDRGLSGYRLLLIHKERAPDFARIRTLGQLAEMTAGQGPGWADIKILSAAGIGVKTAEFASLFRMVNAKRIDFYPLGADEILPLLERYRAQAPDVVVEPHLALHYPFARLFFVRKGDQELRDAIHAGLRKAFADGSLQKLLDLDIRLRDNLRERTIIQLDNPNLSNAFRQIPREYFHLP</sequence>
<dbReference type="SUPFAM" id="SSF53850">
    <property type="entry name" value="Periplasmic binding protein-like II"/>
    <property type="match status" value="1"/>
</dbReference>
<dbReference type="AlphaFoldDB" id="A0A1I7KVF9"/>
<dbReference type="EMBL" id="FPBO01000020">
    <property type="protein sequence ID" value="SFV01492.1"/>
    <property type="molecule type" value="Genomic_DNA"/>
</dbReference>
<gene>
    <name evidence="1" type="ORF">SAMN05216552_102030</name>
</gene>
<reference evidence="2" key="1">
    <citation type="submission" date="2016-10" db="EMBL/GenBank/DDBJ databases">
        <authorList>
            <person name="Varghese N."/>
            <person name="Submissions S."/>
        </authorList>
    </citation>
    <scope>NUCLEOTIDE SEQUENCE [LARGE SCALE GENOMIC DNA]</scope>
    <source>
        <strain evidence="2">CGMCC 1.11014</strain>
    </source>
</reference>
<organism evidence="1 2">
    <name type="scientific">Pseudoduganella namucuonensis</name>
    <dbReference type="NCBI Taxonomy" id="1035707"/>
    <lineage>
        <taxon>Bacteria</taxon>
        <taxon>Pseudomonadati</taxon>
        <taxon>Pseudomonadota</taxon>
        <taxon>Betaproteobacteria</taxon>
        <taxon>Burkholderiales</taxon>
        <taxon>Oxalobacteraceae</taxon>
        <taxon>Telluria group</taxon>
        <taxon>Pseudoduganella</taxon>
    </lineage>
</organism>
<evidence type="ECO:0000313" key="2">
    <source>
        <dbReference type="Proteomes" id="UP000199391"/>
    </source>
</evidence>
<dbReference type="Gene3D" id="3.40.190.10">
    <property type="entry name" value="Periplasmic binding protein-like II"/>
    <property type="match status" value="2"/>
</dbReference>
<dbReference type="RefSeq" id="WP_093557337.1">
    <property type="nucleotide sequence ID" value="NZ_FPBO01000020.1"/>
</dbReference>
<accession>A0A1I7KVF9</accession>
<evidence type="ECO:0000313" key="1">
    <source>
        <dbReference type="EMBL" id="SFV01492.1"/>
    </source>
</evidence>
<dbReference type="STRING" id="1035707.SAMN05216552_102030"/>
<dbReference type="Proteomes" id="UP000199391">
    <property type="component" value="Unassembled WGS sequence"/>
</dbReference>
<name>A0A1I7KVF9_9BURK</name>
<protein>
    <submittedName>
        <fullName evidence="1">Extracellular solute-binding protein, family 3</fullName>
    </submittedName>
</protein>
<proteinExistence type="predicted"/>